<evidence type="ECO:0000256" key="2">
    <source>
        <dbReference type="ARBA" id="ARBA00023002"/>
    </source>
</evidence>
<feature type="region of interest" description="Disordered" evidence="3">
    <location>
        <begin position="311"/>
        <end position="330"/>
    </location>
</feature>
<feature type="domain" description="Acyl-CoA dehydrogenase/oxidase C-terminal" evidence="4">
    <location>
        <begin position="184"/>
        <end position="318"/>
    </location>
</feature>
<dbReference type="Proteomes" id="UP000255355">
    <property type="component" value="Unassembled WGS sequence"/>
</dbReference>
<dbReference type="STRING" id="1210089.GCA_001613165_01782"/>
<dbReference type="AlphaFoldDB" id="A0A370HGG1"/>
<keyword evidence="2" id="KW-0560">Oxidoreductase</keyword>
<dbReference type="SUPFAM" id="SSF47203">
    <property type="entry name" value="Acyl-CoA dehydrogenase C-terminal domain-like"/>
    <property type="match status" value="1"/>
</dbReference>
<name>A0A370HGG1_9NOCA</name>
<dbReference type="GO" id="GO:0005737">
    <property type="term" value="C:cytoplasm"/>
    <property type="evidence" value="ECO:0007669"/>
    <property type="project" value="TreeGrafter"/>
</dbReference>
<gene>
    <name evidence="5" type="ORF">DFR68_101932</name>
</gene>
<keyword evidence="6" id="KW-1185">Reference proteome</keyword>
<reference evidence="5 6" key="1">
    <citation type="submission" date="2018-07" db="EMBL/GenBank/DDBJ databases">
        <title>Genomic Encyclopedia of Type Strains, Phase IV (KMG-IV): sequencing the most valuable type-strain genomes for metagenomic binning, comparative biology and taxonomic classification.</title>
        <authorList>
            <person name="Goeker M."/>
        </authorList>
    </citation>
    <scope>NUCLEOTIDE SEQUENCE [LARGE SCALE GENOMIC DNA]</scope>
    <source>
        <strain evidence="5 6">DSM 44952</strain>
    </source>
</reference>
<dbReference type="InterPro" id="IPR009075">
    <property type="entry name" value="AcylCo_DH/oxidase_C"/>
</dbReference>
<evidence type="ECO:0000313" key="6">
    <source>
        <dbReference type="Proteomes" id="UP000255355"/>
    </source>
</evidence>
<dbReference type="InterPro" id="IPR036250">
    <property type="entry name" value="AcylCo_DH-like_C"/>
</dbReference>
<sequence>MGRSPTTASFRPHEHAMRIELSDEAQEFGKHVLRALRAAGGDELVRAAELEPERRESLVRPVLDVLGAWDLEPRRDGEELEAAAALCRSAGYWVTPYPVAERLARPVDLDVDGLVVVAGDEPAAAVAGLDIRWAAVTFDGLRGEVAVRASGVPARDSAFVTRLDIRPLDDDGGADLALALVLPCWTLLGMLDRAVELTRDHILVREQFGRPLAEFQSVQFQLTDAEVERRGADMLARYALWSIQSDRPDALLDAVALRSALLDAAESVFRTAHQLHGALGFCDESPLSWLSRYSLPLRRLPLGTVGTDEMLTRLSGRRGPSGLYSDSTGV</sequence>
<dbReference type="GO" id="GO:0033539">
    <property type="term" value="P:fatty acid beta-oxidation using acyl-CoA dehydrogenase"/>
    <property type="evidence" value="ECO:0007669"/>
    <property type="project" value="TreeGrafter"/>
</dbReference>
<accession>A0A370HGG1</accession>
<dbReference type="GO" id="GO:0003995">
    <property type="term" value="F:acyl-CoA dehydrogenase activity"/>
    <property type="evidence" value="ECO:0007669"/>
    <property type="project" value="TreeGrafter"/>
</dbReference>
<evidence type="ECO:0000259" key="4">
    <source>
        <dbReference type="Pfam" id="PF00441"/>
    </source>
</evidence>
<dbReference type="Pfam" id="PF00441">
    <property type="entry name" value="Acyl-CoA_dh_1"/>
    <property type="match status" value="1"/>
</dbReference>
<dbReference type="PANTHER" id="PTHR48083">
    <property type="entry name" value="MEDIUM-CHAIN SPECIFIC ACYL-COA DEHYDROGENASE, MITOCHONDRIAL-RELATED"/>
    <property type="match status" value="1"/>
</dbReference>
<comment type="caution">
    <text evidence="5">The sequence shown here is derived from an EMBL/GenBank/DDBJ whole genome shotgun (WGS) entry which is preliminary data.</text>
</comment>
<evidence type="ECO:0000313" key="5">
    <source>
        <dbReference type="EMBL" id="RDI56095.1"/>
    </source>
</evidence>
<evidence type="ECO:0000256" key="1">
    <source>
        <dbReference type="ARBA" id="ARBA00022630"/>
    </source>
</evidence>
<dbReference type="Gene3D" id="1.20.140.10">
    <property type="entry name" value="Butyryl-CoA Dehydrogenase, subunit A, domain 3"/>
    <property type="match status" value="1"/>
</dbReference>
<keyword evidence="1" id="KW-0285">Flavoprotein</keyword>
<protein>
    <submittedName>
        <fullName evidence="5">Acyl-CoA dehydrogenase-like protein</fullName>
    </submittedName>
</protein>
<evidence type="ECO:0000256" key="3">
    <source>
        <dbReference type="SAM" id="MobiDB-lite"/>
    </source>
</evidence>
<dbReference type="EMBL" id="QQAZ01000001">
    <property type="protein sequence ID" value="RDI56095.1"/>
    <property type="molecule type" value="Genomic_DNA"/>
</dbReference>
<dbReference type="InterPro" id="IPR050741">
    <property type="entry name" value="Acyl-CoA_dehydrogenase"/>
</dbReference>
<organism evidence="5 6">
    <name type="scientific">Nocardia mexicana</name>
    <dbReference type="NCBI Taxonomy" id="279262"/>
    <lineage>
        <taxon>Bacteria</taxon>
        <taxon>Bacillati</taxon>
        <taxon>Actinomycetota</taxon>
        <taxon>Actinomycetes</taxon>
        <taxon>Mycobacteriales</taxon>
        <taxon>Nocardiaceae</taxon>
        <taxon>Nocardia</taxon>
    </lineage>
</organism>
<proteinExistence type="predicted"/>